<evidence type="ECO:0000313" key="2">
    <source>
        <dbReference type="EMBL" id="KAK7498307.1"/>
    </source>
</evidence>
<name>A0ABD0LG62_9CAEN</name>
<keyword evidence="3" id="KW-1185">Reference proteome</keyword>
<dbReference type="Proteomes" id="UP001519460">
    <property type="component" value="Unassembled WGS sequence"/>
</dbReference>
<accession>A0ABD0LG62</accession>
<dbReference type="EMBL" id="JACVVK020000052">
    <property type="protein sequence ID" value="KAK7498307.1"/>
    <property type="molecule type" value="Genomic_DNA"/>
</dbReference>
<evidence type="ECO:0000256" key="1">
    <source>
        <dbReference type="SAM" id="MobiDB-lite"/>
    </source>
</evidence>
<reference evidence="2 3" key="1">
    <citation type="journal article" date="2023" name="Sci. Data">
        <title>Genome assembly of the Korean intertidal mud-creeper Batillaria attramentaria.</title>
        <authorList>
            <person name="Patra A.K."/>
            <person name="Ho P.T."/>
            <person name="Jun S."/>
            <person name="Lee S.J."/>
            <person name="Kim Y."/>
            <person name="Won Y.J."/>
        </authorList>
    </citation>
    <scope>NUCLEOTIDE SEQUENCE [LARGE SCALE GENOMIC DNA]</scope>
    <source>
        <strain evidence="2">Wonlab-2016</strain>
    </source>
</reference>
<feature type="compositionally biased region" description="Basic and acidic residues" evidence="1">
    <location>
        <begin position="22"/>
        <end position="31"/>
    </location>
</feature>
<dbReference type="AlphaFoldDB" id="A0ABD0LG62"/>
<sequence>MSILSSTDLRTHVYVETTQKQSEYERSKPYKVDQSLTDGNEKSLSRPGSNWTVSGARLKCVDLAKGVKPRGTRASAVFLIGRGHRRRKCPAPARASPTVMAPLGDLLIGDEELSVTA</sequence>
<organism evidence="2 3">
    <name type="scientific">Batillaria attramentaria</name>
    <dbReference type="NCBI Taxonomy" id="370345"/>
    <lineage>
        <taxon>Eukaryota</taxon>
        <taxon>Metazoa</taxon>
        <taxon>Spiralia</taxon>
        <taxon>Lophotrochozoa</taxon>
        <taxon>Mollusca</taxon>
        <taxon>Gastropoda</taxon>
        <taxon>Caenogastropoda</taxon>
        <taxon>Sorbeoconcha</taxon>
        <taxon>Cerithioidea</taxon>
        <taxon>Batillariidae</taxon>
        <taxon>Batillaria</taxon>
    </lineage>
</organism>
<proteinExistence type="predicted"/>
<gene>
    <name evidence="2" type="ORF">BaRGS_00010567</name>
</gene>
<evidence type="ECO:0000313" key="3">
    <source>
        <dbReference type="Proteomes" id="UP001519460"/>
    </source>
</evidence>
<protein>
    <submittedName>
        <fullName evidence="2">Uncharacterized protein</fullName>
    </submittedName>
</protein>
<feature type="region of interest" description="Disordered" evidence="1">
    <location>
        <begin position="18"/>
        <end position="49"/>
    </location>
</feature>
<comment type="caution">
    <text evidence="2">The sequence shown here is derived from an EMBL/GenBank/DDBJ whole genome shotgun (WGS) entry which is preliminary data.</text>
</comment>